<dbReference type="AlphaFoldDB" id="A0AAN9Q425"/>
<dbReference type="EMBL" id="JAYMYQ010000006">
    <property type="protein sequence ID" value="KAK7323810.1"/>
    <property type="molecule type" value="Genomic_DNA"/>
</dbReference>
<sequence>MLIHEAEQGYTHSFSLPTCWELNSIDWDSGGSEQKVAPYTGSDVHVVVVSSSLAAMRGSPWKATDHSKILRGNREIWRGQAALEMSEREKSTRI</sequence>
<reference evidence="1 2" key="1">
    <citation type="submission" date="2024-01" db="EMBL/GenBank/DDBJ databases">
        <title>The genomes of 5 underutilized Papilionoideae crops provide insights into root nodulation and disease resistanc.</title>
        <authorList>
            <person name="Jiang F."/>
        </authorList>
    </citation>
    <scope>NUCLEOTIDE SEQUENCE [LARGE SCALE GENOMIC DNA]</scope>
    <source>
        <strain evidence="1">LVBAO_FW01</strain>
        <tissue evidence="1">Leaves</tissue>
    </source>
</reference>
<keyword evidence="2" id="KW-1185">Reference proteome</keyword>
<evidence type="ECO:0000313" key="2">
    <source>
        <dbReference type="Proteomes" id="UP001367508"/>
    </source>
</evidence>
<proteinExistence type="predicted"/>
<dbReference type="Proteomes" id="UP001367508">
    <property type="component" value="Unassembled WGS sequence"/>
</dbReference>
<accession>A0AAN9Q425</accession>
<evidence type="ECO:0000313" key="1">
    <source>
        <dbReference type="EMBL" id="KAK7323810.1"/>
    </source>
</evidence>
<name>A0AAN9Q425_CANGL</name>
<comment type="caution">
    <text evidence="1">The sequence shown here is derived from an EMBL/GenBank/DDBJ whole genome shotgun (WGS) entry which is preliminary data.</text>
</comment>
<organism evidence="1 2">
    <name type="scientific">Canavalia gladiata</name>
    <name type="common">Sword bean</name>
    <name type="synonym">Dolichos gladiatus</name>
    <dbReference type="NCBI Taxonomy" id="3824"/>
    <lineage>
        <taxon>Eukaryota</taxon>
        <taxon>Viridiplantae</taxon>
        <taxon>Streptophyta</taxon>
        <taxon>Embryophyta</taxon>
        <taxon>Tracheophyta</taxon>
        <taxon>Spermatophyta</taxon>
        <taxon>Magnoliopsida</taxon>
        <taxon>eudicotyledons</taxon>
        <taxon>Gunneridae</taxon>
        <taxon>Pentapetalae</taxon>
        <taxon>rosids</taxon>
        <taxon>fabids</taxon>
        <taxon>Fabales</taxon>
        <taxon>Fabaceae</taxon>
        <taxon>Papilionoideae</taxon>
        <taxon>50 kb inversion clade</taxon>
        <taxon>NPAAA clade</taxon>
        <taxon>indigoferoid/millettioid clade</taxon>
        <taxon>Phaseoleae</taxon>
        <taxon>Canavalia</taxon>
    </lineage>
</organism>
<gene>
    <name evidence="1" type="ORF">VNO77_27305</name>
</gene>
<protein>
    <submittedName>
        <fullName evidence="1">Uncharacterized protein</fullName>
    </submittedName>
</protein>